<protein>
    <recommendedName>
        <fullName evidence="1">USP domain-containing protein</fullName>
    </recommendedName>
</protein>
<dbReference type="Gene3D" id="3.90.70.10">
    <property type="entry name" value="Cysteine proteinases"/>
    <property type="match status" value="2"/>
</dbReference>
<dbReference type="SUPFAM" id="SSF54001">
    <property type="entry name" value="Cysteine proteinases"/>
    <property type="match status" value="1"/>
</dbReference>
<sequence length="1114" mass="129454">MSNNRKSFSITDAKITTSSTSERSTHQQQLLSSTSMYNTICRLYIENQRTPIVAEKIHTYSNILYQIWMRQQFNVDEGEKVLNFLETLLFDAKIDDQFLIILVETLAKNQEFFINHVLNHERLKKLFSQPLKKVIFIMRYMELLYFYTSSEYSEKQYNFYRFIIDYLFDYLIKHTQYDIDCLGAFCTLLARFDAVENHHLDQSLFRSQQRQLQRHLIILKRQHLYDFSIYTIDTFLHHTLNINNSRSLLYHLRLIDEINKVLVIIWQEVSTPTTTSPSFTVVQQPIQILAIEHLFLELSSMKWTQTHPTQQSIYKTTFSSAIIPLFAHINLDIAEYTLKQMFAVDKLTGEKLARLIKRLIELISTPVQYLQHVRYETWIQGFFMGLITFNQHYWVAKTIDDTLFFLLEKLYVVNTRENAFQIISWYIDYDKRLKTFQTVLKVLPKLFDSLQQEENEQYKNSGGTSSSAALDDLRPKIVEMCHVALSIHETYDFTNDLILRQIMRGYPLPDMNIVKQRVNQHNHFHSTEMIDGHQQKSPTNSVSESSHIITSTTATTAAQTAKNNIDIGRVGIINLGNTCYVNSVLQALYHCDQFRKFICEYHFDNLPILREIQVIFSSLKLSKRPYINVANIVNIVRPPWFNHDQQDCVEFLGYLLDSIKDEQKRSAVVEESNRIFSGKNSKYSTVDSISAPITTTTSSSISHTEIIFGIKTIQVNRCLRCHAESRQEESANYLFLPIPSVESITATTSETDTMNRSERELNRNCSIGSPSIRRFGRFYSLSTPTPQVSPSFADQEEATIASTVNETLIAELPRNGNSASEDVARQIAATLVSVCNRHCTIFLLFKDKIHSDGKQKSAASSVTFHYSISPPTYSSTMTTSLVTPRLSLHQTLNSNVDISLNLQYAFDYYFQKEELKEDNQYRCVKCRSLQDAERFTVLLNAPEYLVLSLNRFEYDKTTNVFRKIFTKMSYPKILNVQYQPLSEQSSSSAKYCLVCIIVHTGYTLHGGHYYCYARDLKPTSTTTPTIDQEDYFVNDWFLLNDDTVTASSYEALTDNCTQYTSATPYVLFYKRVDKKRIQDMEQIQQIQIRESLMQRILDDNSLYQKEQEKEKVVI</sequence>
<dbReference type="PANTHER" id="PTHR24006:SF908">
    <property type="entry name" value="DEUBIQUITINATING APOPTOTIC INHIBITOR, ISOFORM A"/>
    <property type="match status" value="1"/>
</dbReference>
<evidence type="ECO:0000259" key="1">
    <source>
        <dbReference type="PROSITE" id="PS50235"/>
    </source>
</evidence>
<dbReference type="InterPro" id="IPR038765">
    <property type="entry name" value="Papain-like_cys_pep_sf"/>
</dbReference>
<comment type="caution">
    <text evidence="2">The sequence shown here is derived from an EMBL/GenBank/DDBJ whole genome shotgun (WGS) entry which is preliminary data.</text>
</comment>
<dbReference type="GO" id="GO:0005634">
    <property type="term" value="C:nucleus"/>
    <property type="evidence" value="ECO:0007669"/>
    <property type="project" value="TreeGrafter"/>
</dbReference>
<dbReference type="AlphaFoldDB" id="A0A814HHJ3"/>
<dbReference type="PROSITE" id="PS00973">
    <property type="entry name" value="USP_2"/>
    <property type="match status" value="1"/>
</dbReference>
<accession>A0A814HHJ3</accession>
<evidence type="ECO:0000313" key="3">
    <source>
        <dbReference type="EMBL" id="CAF3781120.1"/>
    </source>
</evidence>
<dbReference type="InterPro" id="IPR001394">
    <property type="entry name" value="Peptidase_C19_UCH"/>
</dbReference>
<dbReference type="EMBL" id="CAJOBC010003386">
    <property type="protein sequence ID" value="CAF3781120.1"/>
    <property type="molecule type" value="Genomic_DNA"/>
</dbReference>
<dbReference type="InterPro" id="IPR050164">
    <property type="entry name" value="Peptidase_C19"/>
</dbReference>
<dbReference type="OrthoDB" id="2420415at2759"/>
<dbReference type="Proteomes" id="UP000663829">
    <property type="component" value="Unassembled WGS sequence"/>
</dbReference>
<dbReference type="PROSITE" id="PS00972">
    <property type="entry name" value="USP_1"/>
    <property type="match status" value="1"/>
</dbReference>
<proteinExistence type="predicted"/>
<dbReference type="InterPro" id="IPR018200">
    <property type="entry name" value="USP_CS"/>
</dbReference>
<gene>
    <name evidence="2" type="ORF">GPM918_LOCUS14211</name>
    <name evidence="3" type="ORF">SRO942_LOCUS14208</name>
</gene>
<dbReference type="Proteomes" id="UP000681722">
    <property type="component" value="Unassembled WGS sequence"/>
</dbReference>
<evidence type="ECO:0000313" key="2">
    <source>
        <dbReference type="EMBL" id="CAF1009910.1"/>
    </source>
</evidence>
<dbReference type="Pfam" id="PF00443">
    <property type="entry name" value="UCH"/>
    <property type="match status" value="1"/>
</dbReference>
<dbReference type="PROSITE" id="PS50235">
    <property type="entry name" value="USP_3"/>
    <property type="match status" value="1"/>
</dbReference>
<name>A0A814HHJ3_9BILA</name>
<dbReference type="GO" id="GO:0005829">
    <property type="term" value="C:cytosol"/>
    <property type="evidence" value="ECO:0007669"/>
    <property type="project" value="TreeGrafter"/>
</dbReference>
<dbReference type="PANTHER" id="PTHR24006">
    <property type="entry name" value="UBIQUITIN CARBOXYL-TERMINAL HYDROLASE"/>
    <property type="match status" value="1"/>
</dbReference>
<organism evidence="2 4">
    <name type="scientific">Didymodactylos carnosus</name>
    <dbReference type="NCBI Taxonomy" id="1234261"/>
    <lineage>
        <taxon>Eukaryota</taxon>
        <taxon>Metazoa</taxon>
        <taxon>Spiralia</taxon>
        <taxon>Gnathifera</taxon>
        <taxon>Rotifera</taxon>
        <taxon>Eurotatoria</taxon>
        <taxon>Bdelloidea</taxon>
        <taxon>Philodinida</taxon>
        <taxon>Philodinidae</taxon>
        <taxon>Didymodactylos</taxon>
    </lineage>
</organism>
<reference evidence="2" key="1">
    <citation type="submission" date="2021-02" db="EMBL/GenBank/DDBJ databases">
        <authorList>
            <person name="Nowell W R."/>
        </authorList>
    </citation>
    <scope>NUCLEOTIDE SEQUENCE</scope>
</reference>
<evidence type="ECO:0000313" key="4">
    <source>
        <dbReference type="Proteomes" id="UP000663829"/>
    </source>
</evidence>
<dbReference type="GO" id="GO:0016579">
    <property type="term" value="P:protein deubiquitination"/>
    <property type="evidence" value="ECO:0007669"/>
    <property type="project" value="InterPro"/>
</dbReference>
<keyword evidence="4" id="KW-1185">Reference proteome</keyword>
<feature type="domain" description="USP" evidence="1">
    <location>
        <begin position="570"/>
        <end position="1072"/>
    </location>
</feature>
<dbReference type="InterPro" id="IPR028889">
    <property type="entry name" value="USP"/>
</dbReference>
<dbReference type="GO" id="GO:0004843">
    <property type="term" value="F:cysteine-type deubiquitinase activity"/>
    <property type="evidence" value="ECO:0007669"/>
    <property type="project" value="InterPro"/>
</dbReference>
<dbReference type="EMBL" id="CAJNOQ010003387">
    <property type="protein sequence ID" value="CAF1009910.1"/>
    <property type="molecule type" value="Genomic_DNA"/>
</dbReference>